<name>A0A8K1M595_9VIRU</name>
<accession>A0A8K1M595</accession>
<evidence type="ECO:0000256" key="3">
    <source>
        <dbReference type="ARBA" id="ARBA00022679"/>
    </source>
</evidence>
<evidence type="ECO:0000256" key="6">
    <source>
        <dbReference type="ARBA" id="ARBA00022722"/>
    </source>
</evidence>
<dbReference type="GO" id="GO:0003677">
    <property type="term" value="F:DNA binding"/>
    <property type="evidence" value="ECO:0007669"/>
    <property type="project" value="UniProtKB-KW"/>
</dbReference>
<protein>
    <submittedName>
        <fullName evidence="15">Replication-associated protein</fullName>
    </submittedName>
</protein>
<keyword evidence="11" id="KW-0190">Covalent protein-DNA linkage</keyword>
<evidence type="ECO:0000313" key="15">
    <source>
        <dbReference type="EMBL" id="UBJ25954.1"/>
    </source>
</evidence>
<keyword evidence="12" id="KW-0238">DNA-binding</keyword>
<feature type="domain" description="CRESS-DNA virus Rep endonuclease" evidence="14">
    <location>
        <begin position="49"/>
        <end position="145"/>
    </location>
</feature>
<evidence type="ECO:0000256" key="10">
    <source>
        <dbReference type="ARBA" id="ARBA00022801"/>
    </source>
</evidence>
<keyword evidence="4" id="KW-0548">Nucleotidyltransferase</keyword>
<keyword evidence="9" id="KW-0255">Endonuclease</keyword>
<evidence type="ECO:0000256" key="11">
    <source>
        <dbReference type="ARBA" id="ARBA00023124"/>
    </source>
</evidence>
<sequence>MAEQHQRNTLPIQENSGSSEHTEQRGIKRAHGSSDDNNVSKNKTTKNAGYRGRHFMAVIPGDKINETKKSLEETATYYIGQQERGPTGFHHLQLVFGFPYQKTLSTVTKMLDITSVQYVKDVRKSIMYCTKPETRIGDIIEFGDIPSSDIGAHNRIVLEASCKGTFEEAMEYIESQDLMFYLSHKKTIGPWLAAKFSDEDDKPIYKMESFIRKPIRDFTKTVVIVGPTGMGKTQYSLAHFEHPLLVRDKNDYARYSRKTDGIVFDDLAFVSWNPMTFLHMVENETPITQDVKFGHVRIRARIPKIICVNSTELLWPKDIMKETKDACLRRMVIFYVQTPLFKKVSYKSITTEPSGFLRIFLLSGSDSRE</sequence>
<feature type="compositionally biased region" description="Polar residues" evidence="13">
    <location>
        <begin position="35"/>
        <end position="47"/>
    </location>
</feature>
<dbReference type="GO" id="GO:0000166">
    <property type="term" value="F:nucleotide binding"/>
    <property type="evidence" value="ECO:0007669"/>
    <property type="project" value="UniProtKB-KW"/>
</dbReference>
<dbReference type="GO" id="GO:0046872">
    <property type="term" value="F:metal ion binding"/>
    <property type="evidence" value="ECO:0007669"/>
    <property type="project" value="UniProtKB-KW"/>
</dbReference>
<evidence type="ECO:0000256" key="9">
    <source>
        <dbReference type="ARBA" id="ARBA00022759"/>
    </source>
</evidence>
<keyword evidence="10" id="KW-0378">Hydrolase</keyword>
<evidence type="ECO:0000256" key="5">
    <source>
        <dbReference type="ARBA" id="ARBA00022705"/>
    </source>
</evidence>
<dbReference type="Gene3D" id="3.40.1310.20">
    <property type="match status" value="1"/>
</dbReference>
<evidence type="ECO:0000256" key="7">
    <source>
        <dbReference type="ARBA" id="ARBA00022723"/>
    </source>
</evidence>
<evidence type="ECO:0000256" key="1">
    <source>
        <dbReference type="ARBA" id="ARBA00004147"/>
    </source>
</evidence>
<evidence type="ECO:0000256" key="4">
    <source>
        <dbReference type="ARBA" id="ARBA00022695"/>
    </source>
</evidence>
<dbReference type="GO" id="GO:0016787">
    <property type="term" value="F:hydrolase activity"/>
    <property type="evidence" value="ECO:0007669"/>
    <property type="project" value="UniProtKB-KW"/>
</dbReference>
<dbReference type="GO" id="GO:0042025">
    <property type="term" value="C:host cell nucleus"/>
    <property type="evidence" value="ECO:0007669"/>
    <property type="project" value="UniProtKB-SubCell"/>
</dbReference>
<organism evidence="15">
    <name type="scientific">Giant panda associated circular DNA virus</name>
    <dbReference type="NCBI Taxonomy" id="2863990"/>
    <lineage>
        <taxon>Viruses</taxon>
        <taxon>Monodnaviria</taxon>
        <taxon>Shotokuvirae</taxon>
        <taxon>Cressdnaviricota</taxon>
    </lineage>
</organism>
<evidence type="ECO:0000256" key="13">
    <source>
        <dbReference type="SAM" id="MobiDB-lite"/>
    </source>
</evidence>
<keyword evidence="7" id="KW-0479">Metal-binding</keyword>
<keyword evidence="8" id="KW-0547">Nucleotide-binding</keyword>
<feature type="region of interest" description="Disordered" evidence="13">
    <location>
        <begin position="1"/>
        <end position="47"/>
    </location>
</feature>
<keyword evidence="2" id="KW-1048">Host nucleus</keyword>
<proteinExistence type="predicted"/>
<reference evidence="15" key="1">
    <citation type="submission" date="2021-07" db="EMBL/GenBank/DDBJ databases">
        <title>Communication and adaptive evolution of viruses within giant pandas and their associated organisms in a local ecological environment.</title>
        <authorList>
            <person name="Zhao M."/>
            <person name="Liu S."/>
            <person name="Zhang W."/>
        </authorList>
    </citation>
    <scope>NUCLEOTIDE SEQUENCE</scope>
    <source>
        <strain evidence="15">Gpb007cress01-8</strain>
    </source>
</reference>
<evidence type="ECO:0000256" key="2">
    <source>
        <dbReference type="ARBA" id="ARBA00022562"/>
    </source>
</evidence>
<keyword evidence="3" id="KW-0808">Transferase</keyword>
<evidence type="ECO:0000256" key="8">
    <source>
        <dbReference type="ARBA" id="ARBA00022741"/>
    </source>
</evidence>
<evidence type="ECO:0000259" key="14">
    <source>
        <dbReference type="PROSITE" id="PS52020"/>
    </source>
</evidence>
<dbReference type="EMBL" id="MZ556218">
    <property type="protein sequence ID" value="UBJ25954.1"/>
    <property type="molecule type" value="Genomic_DNA"/>
</dbReference>
<comment type="subcellular location">
    <subcellularLocation>
        <location evidence="1">Host nucleus</location>
    </subcellularLocation>
</comment>
<dbReference type="GO" id="GO:0016779">
    <property type="term" value="F:nucleotidyltransferase activity"/>
    <property type="evidence" value="ECO:0007669"/>
    <property type="project" value="UniProtKB-KW"/>
</dbReference>
<dbReference type="GO" id="GO:0006260">
    <property type="term" value="P:DNA replication"/>
    <property type="evidence" value="ECO:0007669"/>
    <property type="project" value="UniProtKB-KW"/>
</dbReference>
<evidence type="ECO:0000256" key="12">
    <source>
        <dbReference type="ARBA" id="ARBA00023125"/>
    </source>
</evidence>
<keyword evidence="6" id="KW-0540">Nuclease</keyword>
<dbReference type="InterPro" id="IPR049912">
    <property type="entry name" value="CRESS_DNA_REP"/>
</dbReference>
<keyword evidence="5" id="KW-0235">DNA replication</keyword>
<feature type="compositionally biased region" description="Polar residues" evidence="13">
    <location>
        <begin position="7"/>
        <end position="19"/>
    </location>
</feature>
<dbReference type="PROSITE" id="PS52020">
    <property type="entry name" value="CRESS_DNA_REP"/>
    <property type="match status" value="1"/>
</dbReference>
<dbReference type="GO" id="GO:0004519">
    <property type="term" value="F:endonuclease activity"/>
    <property type="evidence" value="ECO:0007669"/>
    <property type="project" value="UniProtKB-KW"/>
</dbReference>